<evidence type="ECO:0000313" key="2">
    <source>
        <dbReference type="Proteomes" id="UP001419268"/>
    </source>
</evidence>
<dbReference type="Proteomes" id="UP001419268">
    <property type="component" value="Unassembled WGS sequence"/>
</dbReference>
<gene>
    <name evidence="1" type="ORF">Scep_012525</name>
</gene>
<organism evidence="1 2">
    <name type="scientific">Stephania cephalantha</name>
    <dbReference type="NCBI Taxonomy" id="152367"/>
    <lineage>
        <taxon>Eukaryota</taxon>
        <taxon>Viridiplantae</taxon>
        <taxon>Streptophyta</taxon>
        <taxon>Embryophyta</taxon>
        <taxon>Tracheophyta</taxon>
        <taxon>Spermatophyta</taxon>
        <taxon>Magnoliopsida</taxon>
        <taxon>Ranunculales</taxon>
        <taxon>Menispermaceae</taxon>
        <taxon>Menispermoideae</taxon>
        <taxon>Cissampelideae</taxon>
        <taxon>Stephania</taxon>
    </lineage>
</organism>
<dbReference type="EMBL" id="JBBNAG010000005">
    <property type="protein sequence ID" value="KAK9132997.1"/>
    <property type="molecule type" value="Genomic_DNA"/>
</dbReference>
<name>A0AAP0P6J7_9MAGN</name>
<accession>A0AAP0P6J7</accession>
<sequence length="82" mass="9603">MKKAHATCANFWETVLMRIPRNICRQLRHVRIWFCGYAFMGLLTWQHGIGGDCLHDVLREGERPTLDSCWNVMLVVAVMENR</sequence>
<dbReference type="AlphaFoldDB" id="A0AAP0P6J7"/>
<evidence type="ECO:0000313" key="1">
    <source>
        <dbReference type="EMBL" id="KAK9132997.1"/>
    </source>
</evidence>
<proteinExistence type="predicted"/>
<reference evidence="1 2" key="1">
    <citation type="submission" date="2024-01" db="EMBL/GenBank/DDBJ databases">
        <title>Genome assemblies of Stephania.</title>
        <authorList>
            <person name="Yang L."/>
        </authorList>
    </citation>
    <scope>NUCLEOTIDE SEQUENCE [LARGE SCALE GENOMIC DNA]</scope>
    <source>
        <strain evidence="1">JXDWG</strain>
        <tissue evidence="1">Leaf</tissue>
    </source>
</reference>
<comment type="caution">
    <text evidence="1">The sequence shown here is derived from an EMBL/GenBank/DDBJ whole genome shotgun (WGS) entry which is preliminary data.</text>
</comment>
<keyword evidence="2" id="KW-1185">Reference proteome</keyword>
<protein>
    <submittedName>
        <fullName evidence="1">Uncharacterized protein</fullName>
    </submittedName>
</protein>